<reference evidence="11" key="2">
    <citation type="submission" date="2015-06" db="UniProtKB">
        <authorList>
            <consortium name="EnsemblMetazoa"/>
        </authorList>
    </citation>
    <scope>IDENTIFICATION</scope>
</reference>
<feature type="domain" description="EGF-like" evidence="10">
    <location>
        <begin position="461"/>
        <end position="502"/>
    </location>
</feature>
<keyword evidence="4" id="KW-0732">Signal</keyword>
<dbReference type="PROSITE" id="PS00022">
    <property type="entry name" value="EGF_1"/>
    <property type="match status" value="1"/>
</dbReference>
<keyword evidence="9" id="KW-0472">Membrane</keyword>
<evidence type="ECO:0000256" key="6">
    <source>
        <dbReference type="ARBA" id="ARBA00023157"/>
    </source>
</evidence>
<protein>
    <recommendedName>
        <fullName evidence="10">EGF-like domain-containing protein</fullName>
    </recommendedName>
</protein>
<evidence type="ECO:0000256" key="9">
    <source>
        <dbReference type="SAM" id="Phobius"/>
    </source>
</evidence>
<accession>T1K9K8</accession>
<keyword evidence="2" id="KW-0964">Secreted</keyword>
<dbReference type="PROSITE" id="PS50026">
    <property type="entry name" value="EGF_3"/>
    <property type="match status" value="3"/>
</dbReference>
<dbReference type="Gene3D" id="2.10.25.10">
    <property type="entry name" value="Laminin"/>
    <property type="match status" value="3"/>
</dbReference>
<dbReference type="Proteomes" id="UP000015104">
    <property type="component" value="Unassembled WGS sequence"/>
</dbReference>
<comment type="caution">
    <text evidence="8">Lacks conserved residue(s) required for the propagation of feature annotation.</text>
</comment>
<comment type="subcellular location">
    <subcellularLocation>
        <location evidence="1">Secreted</location>
    </subcellularLocation>
</comment>
<dbReference type="SMART" id="SM00179">
    <property type="entry name" value="EGF_CA"/>
    <property type="match status" value="2"/>
</dbReference>
<evidence type="ECO:0000256" key="2">
    <source>
        <dbReference type="ARBA" id="ARBA00022525"/>
    </source>
</evidence>
<evidence type="ECO:0000259" key="10">
    <source>
        <dbReference type="PROSITE" id="PS50026"/>
    </source>
</evidence>
<evidence type="ECO:0000313" key="12">
    <source>
        <dbReference type="Proteomes" id="UP000015104"/>
    </source>
</evidence>
<dbReference type="STRING" id="32264.T1K9K8"/>
<feature type="domain" description="EGF-like" evidence="10">
    <location>
        <begin position="562"/>
        <end position="593"/>
    </location>
</feature>
<dbReference type="InterPro" id="IPR001881">
    <property type="entry name" value="EGF-like_Ca-bd_dom"/>
</dbReference>
<dbReference type="InterPro" id="IPR000152">
    <property type="entry name" value="EGF-type_Asp/Asn_hydroxyl_site"/>
</dbReference>
<keyword evidence="7" id="KW-0325">Glycoprotein</keyword>
<evidence type="ECO:0000256" key="4">
    <source>
        <dbReference type="ARBA" id="ARBA00022729"/>
    </source>
</evidence>
<dbReference type="FunFam" id="2.10.25.10:FF:000038">
    <property type="entry name" value="Fibrillin 2"/>
    <property type="match status" value="1"/>
</dbReference>
<dbReference type="CDD" id="cd00054">
    <property type="entry name" value="EGF_CA"/>
    <property type="match status" value="1"/>
</dbReference>
<keyword evidence="9" id="KW-1133">Transmembrane helix</keyword>
<keyword evidence="3 8" id="KW-0245">EGF-like domain</keyword>
<dbReference type="GO" id="GO:0005509">
    <property type="term" value="F:calcium ion binding"/>
    <property type="evidence" value="ECO:0007669"/>
    <property type="project" value="InterPro"/>
</dbReference>
<dbReference type="PANTHER" id="PTHR24040:SF13">
    <property type="entry name" value="FIBROPELLIN-1"/>
    <property type="match status" value="1"/>
</dbReference>
<proteinExistence type="predicted"/>
<keyword evidence="9" id="KW-0812">Transmembrane</keyword>
<dbReference type="EnsemblMetazoa" id="tetur07g05300.1">
    <property type="protein sequence ID" value="tetur07g05300.1"/>
    <property type="gene ID" value="tetur07g05300"/>
</dbReference>
<dbReference type="PROSITE" id="PS01187">
    <property type="entry name" value="EGF_CA"/>
    <property type="match status" value="1"/>
</dbReference>
<evidence type="ECO:0000256" key="8">
    <source>
        <dbReference type="PROSITE-ProRule" id="PRU00076"/>
    </source>
</evidence>
<evidence type="ECO:0000256" key="7">
    <source>
        <dbReference type="ARBA" id="ARBA00023180"/>
    </source>
</evidence>
<dbReference type="Pfam" id="PF07645">
    <property type="entry name" value="EGF_CA"/>
    <property type="match status" value="1"/>
</dbReference>
<evidence type="ECO:0000256" key="5">
    <source>
        <dbReference type="ARBA" id="ARBA00022737"/>
    </source>
</evidence>
<evidence type="ECO:0000256" key="1">
    <source>
        <dbReference type="ARBA" id="ARBA00004613"/>
    </source>
</evidence>
<feature type="transmembrane region" description="Helical" evidence="9">
    <location>
        <begin position="600"/>
        <end position="628"/>
    </location>
</feature>
<organism evidence="11 12">
    <name type="scientific">Tetranychus urticae</name>
    <name type="common">Two-spotted spider mite</name>
    <dbReference type="NCBI Taxonomy" id="32264"/>
    <lineage>
        <taxon>Eukaryota</taxon>
        <taxon>Metazoa</taxon>
        <taxon>Ecdysozoa</taxon>
        <taxon>Arthropoda</taxon>
        <taxon>Chelicerata</taxon>
        <taxon>Arachnida</taxon>
        <taxon>Acari</taxon>
        <taxon>Acariformes</taxon>
        <taxon>Trombidiformes</taxon>
        <taxon>Prostigmata</taxon>
        <taxon>Eleutherengona</taxon>
        <taxon>Raphignathae</taxon>
        <taxon>Tetranychoidea</taxon>
        <taxon>Tetranychidae</taxon>
        <taxon>Tetranychus</taxon>
    </lineage>
</organism>
<sequence length="676" mass="76163">MYEGKCVKMDACYKRCGTAKCFPFGTNYYCYCDNNHVYDENKQSCVFPEGCSPWIAQKLGCSHYCTVPNGVPSCACHSGYKFVASDGSCKPLFNCTISCPEGSVCVLDSNNMSTCVCSSGWEWDEGTGKCVDICKLADNGNRKWLKYVHDTCGGTSRCSLINSRLTCICNPPTVRTMDGLCELEKICFPGNRGFVECNTRNALCEPRSDGHTFSYRCLCPPGKTFVDGFCIDKCRKMKSECESMNAVCRLIDETEGSHVATCVCRPGFVMKSGYCYLAQHAIKATFLVKISDSKLHRFDTSADTLVETFCNKVDSKFLRDCNIYTRAVINQWFQTEHESFMDRIVARYVDSILAPNVKKFANQMIDSVTLMSYEKVKKKEKRDTNIATPSYSLTMPAKHDSRAVGDFKITVSLQLKSKFIGFSPMLAMFCYDVFSPNDTRYDYCMIPSKTLVRKGTFEESDLRPCKERSIDYCPKQSACLPDHDETKYKCVCDPGFTSQTAMKLDMEDPSLTKHYCVDVDECFAGETLCQGHSTCVNTIGSYNCVCDDNYIDVLGKCTELCEFQACQHGECVIAANQSAFCRCDPWYTGDKCEKINKVAVFWRTMTIVVASCLTSIIVIFIVTSIIVARRSKSHAVENGYLKNRIELTDSMYMQHIRPTMRNLRHQPISTNFDLQT</sequence>
<dbReference type="InterPro" id="IPR051145">
    <property type="entry name" value="GAS-SHBG-PROS"/>
</dbReference>
<evidence type="ECO:0000256" key="3">
    <source>
        <dbReference type="ARBA" id="ARBA00022536"/>
    </source>
</evidence>
<dbReference type="GO" id="GO:0005576">
    <property type="term" value="C:extracellular region"/>
    <property type="evidence" value="ECO:0007669"/>
    <property type="project" value="UniProtKB-SubCell"/>
</dbReference>
<feature type="disulfide bond" evidence="8">
    <location>
        <begin position="583"/>
        <end position="592"/>
    </location>
</feature>
<dbReference type="InterPro" id="IPR000742">
    <property type="entry name" value="EGF"/>
</dbReference>
<dbReference type="InterPro" id="IPR018097">
    <property type="entry name" value="EGF_Ca-bd_CS"/>
</dbReference>
<reference evidence="12" key="1">
    <citation type="submission" date="2011-08" db="EMBL/GenBank/DDBJ databases">
        <authorList>
            <person name="Rombauts S."/>
        </authorList>
    </citation>
    <scope>NUCLEOTIDE SEQUENCE</scope>
    <source>
        <strain evidence="12">London</strain>
    </source>
</reference>
<dbReference type="InterPro" id="IPR049883">
    <property type="entry name" value="NOTCH1_EGF-like"/>
</dbReference>
<dbReference type="EMBL" id="CAEY01001892">
    <property type="status" value="NOT_ANNOTATED_CDS"/>
    <property type="molecule type" value="Genomic_DNA"/>
</dbReference>
<keyword evidence="5" id="KW-0677">Repeat</keyword>
<feature type="disulfide bond" evidence="8">
    <location>
        <begin position="473"/>
        <end position="490"/>
    </location>
</feature>
<keyword evidence="12" id="KW-1185">Reference proteome</keyword>
<dbReference type="PANTHER" id="PTHR24040">
    <property type="entry name" value="LAMININ G-LIKE DOMAIN-CONTAINING PROTEIN"/>
    <property type="match status" value="1"/>
</dbReference>
<dbReference type="SMART" id="SM00181">
    <property type="entry name" value="EGF"/>
    <property type="match status" value="8"/>
</dbReference>
<dbReference type="SUPFAM" id="SSF57196">
    <property type="entry name" value="EGF/Laminin"/>
    <property type="match status" value="2"/>
</dbReference>
<dbReference type="PROSITE" id="PS00010">
    <property type="entry name" value="ASX_HYDROXYL"/>
    <property type="match status" value="1"/>
</dbReference>
<dbReference type="AlphaFoldDB" id="T1K9K8"/>
<keyword evidence="6 8" id="KW-1015">Disulfide bond</keyword>
<evidence type="ECO:0000313" key="11">
    <source>
        <dbReference type="EnsemblMetazoa" id="tetur07g05300.1"/>
    </source>
</evidence>
<dbReference type="HOGENOM" id="CLU_406719_0_0_1"/>
<feature type="domain" description="EGF-like" evidence="10">
    <location>
        <begin position="518"/>
        <end position="558"/>
    </location>
</feature>
<name>T1K9K8_TETUR</name>